<evidence type="ECO:0008006" key="12">
    <source>
        <dbReference type="Google" id="ProtNLM"/>
    </source>
</evidence>
<dbReference type="InterPro" id="IPR045023">
    <property type="entry name" value="FATA/B"/>
</dbReference>
<feature type="domain" description="Acyl-ACP thioesterase N-terminal hotdog" evidence="8">
    <location>
        <begin position="14"/>
        <end position="132"/>
    </location>
</feature>
<proteinExistence type="inferred from homology"/>
<evidence type="ECO:0000256" key="5">
    <source>
        <dbReference type="ARBA" id="ARBA00022946"/>
    </source>
</evidence>
<dbReference type="EMBL" id="DVHA01000172">
    <property type="protein sequence ID" value="HIR60983.1"/>
    <property type="molecule type" value="Genomic_DNA"/>
</dbReference>
<name>A0A9D1J4Z8_9FIRM</name>
<comment type="similarity">
    <text evidence="1">Belongs to the acyl-ACP thioesterase family.</text>
</comment>
<keyword evidence="6" id="KW-0443">Lipid metabolism</keyword>
<keyword evidence="3" id="KW-0378">Hydrolase</keyword>
<keyword evidence="7" id="KW-0275">Fatty acid biosynthesis</keyword>
<reference evidence="10" key="2">
    <citation type="journal article" date="2021" name="PeerJ">
        <title>Extensive microbial diversity within the chicken gut microbiome revealed by metagenomics and culture.</title>
        <authorList>
            <person name="Gilroy R."/>
            <person name="Ravi A."/>
            <person name="Getino M."/>
            <person name="Pursley I."/>
            <person name="Horton D.L."/>
            <person name="Alikhan N.F."/>
            <person name="Baker D."/>
            <person name="Gharbi K."/>
            <person name="Hall N."/>
            <person name="Watson M."/>
            <person name="Adriaenssens E.M."/>
            <person name="Foster-Nyarko E."/>
            <person name="Jarju S."/>
            <person name="Secka A."/>
            <person name="Antonio M."/>
            <person name="Oren A."/>
            <person name="Chaudhuri R.R."/>
            <person name="La Ragione R."/>
            <person name="Hildebrand F."/>
            <person name="Pallen M.J."/>
        </authorList>
    </citation>
    <scope>NUCLEOTIDE SEQUENCE</scope>
    <source>
        <strain evidence="10">CHK189-12415</strain>
    </source>
</reference>
<dbReference type="SUPFAM" id="SSF54637">
    <property type="entry name" value="Thioesterase/thiol ester dehydrase-isomerase"/>
    <property type="match status" value="2"/>
</dbReference>
<evidence type="ECO:0000256" key="2">
    <source>
        <dbReference type="ARBA" id="ARBA00022516"/>
    </source>
</evidence>
<comment type="caution">
    <text evidence="10">The sequence shown here is derived from an EMBL/GenBank/DDBJ whole genome shotgun (WGS) entry which is preliminary data.</text>
</comment>
<evidence type="ECO:0000259" key="8">
    <source>
        <dbReference type="Pfam" id="PF01643"/>
    </source>
</evidence>
<keyword evidence="5" id="KW-0809">Transit peptide</keyword>
<evidence type="ECO:0000313" key="10">
    <source>
        <dbReference type="EMBL" id="HIR60983.1"/>
    </source>
</evidence>
<dbReference type="Pfam" id="PF20791">
    <property type="entry name" value="Acyl-ACP_TE_C"/>
    <property type="match status" value="1"/>
</dbReference>
<keyword evidence="2" id="KW-0444">Lipid biosynthesis</keyword>
<feature type="domain" description="Acyl-ACP thioesterase-like C-terminal" evidence="9">
    <location>
        <begin position="179"/>
        <end position="230"/>
    </location>
</feature>
<evidence type="ECO:0000256" key="7">
    <source>
        <dbReference type="ARBA" id="ARBA00023160"/>
    </source>
</evidence>
<evidence type="ECO:0000313" key="11">
    <source>
        <dbReference type="Proteomes" id="UP000824241"/>
    </source>
</evidence>
<accession>A0A9D1J4Z8</accession>
<evidence type="ECO:0000256" key="4">
    <source>
        <dbReference type="ARBA" id="ARBA00022832"/>
    </source>
</evidence>
<dbReference type="AlphaFoldDB" id="A0A9D1J4Z8"/>
<dbReference type="Proteomes" id="UP000824241">
    <property type="component" value="Unassembled WGS sequence"/>
</dbReference>
<dbReference type="InterPro" id="IPR029069">
    <property type="entry name" value="HotDog_dom_sf"/>
</dbReference>
<organism evidence="10 11">
    <name type="scientific">Candidatus Faecivivens stercoravium</name>
    <dbReference type="NCBI Taxonomy" id="2840803"/>
    <lineage>
        <taxon>Bacteria</taxon>
        <taxon>Bacillati</taxon>
        <taxon>Bacillota</taxon>
        <taxon>Clostridia</taxon>
        <taxon>Eubacteriales</taxon>
        <taxon>Oscillospiraceae</taxon>
        <taxon>Oscillospiraceae incertae sedis</taxon>
        <taxon>Candidatus Faecivivens</taxon>
    </lineage>
</organism>
<keyword evidence="4" id="KW-0276">Fatty acid metabolism</keyword>
<dbReference type="PANTHER" id="PTHR31727">
    <property type="entry name" value="OLEOYL-ACYL CARRIER PROTEIN THIOESTERASE 1, CHLOROPLASTIC"/>
    <property type="match status" value="1"/>
</dbReference>
<reference evidence="10" key="1">
    <citation type="submission" date="2020-10" db="EMBL/GenBank/DDBJ databases">
        <authorList>
            <person name="Gilroy R."/>
        </authorList>
    </citation>
    <scope>NUCLEOTIDE SEQUENCE</scope>
    <source>
        <strain evidence="10">CHK189-12415</strain>
    </source>
</reference>
<evidence type="ECO:0000256" key="3">
    <source>
        <dbReference type="ARBA" id="ARBA00022801"/>
    </source>
</evidence>
<gene>
    <name evidence="10" type="ORF">IAB37_05340</name>
</gene>
<dbReference type="PANTHER" id="PTHR31727:SF6">
    <property type="entry name" value="OLEOYL-ACYL CARRIER PROTEIN THIOESTERASE 1, CHLOROPLASTIC"/>
    <property type="match status" value="1"/>
</dbReference>
<protein>
    <recommendedName>
        <fullName evidence="12">Acyl-ACP thioesterase</fullName>
    </recommendedName>
</protein>
<sequence>MDFKPIGNRTDSSFYQEETAVRFCQCDFSHRLKLSELFRLFSDLAVSAFAFRGMDTRFLLEHQMVFLISRMAVGIRRMPLEGEILRLSTWEHEVQRAQFLRNFQVWSGTGELLCEARSGWAMVNPFTRAIMRPQAFMDALPGRLLPMPEEDCGAPEFKRLRLKPGEGGAEYAGDRTAVYSDIDGNGHVDNARYLDMAMDLLPAEMAAREPAEVQVLFSRETLPGETLRLYRLLQADEADIKGENGGKDSFGCSIRFR</sequence>
<dbReference type="CDD" id="cd00586">
    <property type="entry name" value="4HBT"/>
    <property type="match status" value="1"/>
</dbReference>
<dbReference type="GO" id="GO:0016297">
    <property type="term" value="F:fatty acyl-[ACP] hydrolase activity"/>
    <property type="evidence" value="ECO:0007669"/>
    <property type="project" value="InterPro"/>
</dbReference>
<dbReference type="Pfam" id="PF01643">
    <property type="entry name" value="Acyl-ACP_TE"/>
    <property type="match status" value="1"/>
</dbReference>
<dbReference type="Gene3D" id="3.10.129.10">
    <property type="entry name" value="Hotdog Thioesterase"/>
    <property type="match status" value="1"/>
</dbReference>
<dbReference type="InterPro" id="IPR049427">
    <property type="entry name" value="Acyl-ACP_TE_C"/>
</dbReference>
<evidence type="ECO:0000259" key="9">
    <source>
        <dbReference type="Pfam" id="PF20791"/>
    </source>
</evidence>
<dbReference type="InterPro" id="IPR002864">
    <property type="entry name" value="Acyl-ACP_thioesterase_NHD"/>
</dbReference>
<evidence type="ECO:0000256" key="6">
    <source>
        <dbReference type="ARBA" id="ARBA00023098"/>
    </source>
</evidence>
<dbReference type="GO" id="GO:0000036">
    <property type="term" value="F:acyl carrier activity"/>
    <property type="evidence" value="ECO:0007669"/>
    <property type="project" value="TreeGrafter"/>
</dbReference>
<evidence type="ECO:0000256" key="1">
    <source>
        <dbReference type="ARBA" id="ARBA00006500"/>
    </source>
</evidence>